<dbReference type="AlphaFoldDB" id="A0A291W4K8"/>
<feature type="domain" description="DUF7168" evidence="2">
    <location>
        <begin position="71"/>
        <end position="183"/>
    </location>
</feature>
<evidence type="ECO:0000259" key="1">
    <source>
        <dbReference type="Pfam" id="PF10979"/>
    </source>
</evidence>
<dbReference type="KEGG" id="salf:SMD44_p20074"/>
<evidence type="ECO:0000259" key="2">
    <source>
        <dbReference type="Pfam" id="PF23771"/>
    </source>
</evidence>
<evidence type="ECO:0000313" key="3">
    <source>
        <dbReference type="EMBL" id="ATM24857.1"/>
    </source>
</evidence>
<dbReference type="RefSeq" id="WP_100112659.1">
    <property type="nucleotide sequence ID" value="NZ_CP023977.1"/>
</dbReference>
<dbReference type="OrthoDB" id="5145833at2"/>
<keyword evidence="3" id="KW-0614">Plasmid</keyword>
<dbReference type="InterPro" id="IPR055592">
    <property type="entry name" value="DUF7168"/>
</dbReference>
<keyword evidence="4" id="KW-1185">Reference proteome</keyword>
<dbReference type="Proteomes" id="UP000195880">
    <property type="component" value="Plasmid pMDJK44.2"/>
</dbReference>
<dbReference type="Pfam" id="PF23771">
    <property type="entry name" value="DUF7168"/>
    <property type="match status" value="1"/>
</dbReference>
<organism evidence="3 4">
    <name type="scientific">Streptomyces alboflavus</name>
    <dbReference type="NCBI Taxonomy" id="67267"/>
    <lineage>
        <taxon>Bacteria</taxon>
        <taxon>Bacillati</taxon>
        <taxon>Actinomycetota</taxon>
        <taxon>Actinomycetes</taxon>
        <taxon>Kitasatosporales</taxon>
        <taxon>Streptomycetaceae</taxon>
        <taxon>Streptomyces</taxon>
    </lineage>
</organism>
<dbReference type="Pfam" id="PF10979">
    <property type="entry name" value="DUF2786"/>
    <property type="match status" value="1"/>
</dbReference>
<protein>
    <submittedName>
        <fullName evidence="3">Uncharacterized protein</fullName>
    </submittedName>
</protein>
<accession>A0A291W4K8</accession>
<geneLocation type="plasmid" evidence="4">
    <name>pmdjk44.2</name>
</geneLocation>
<dbReference type="EMBL" id="CP023977">
    <property type="protein sequence ID" value="ATM24857.1"/>
    <property type="molecule type" value="Genomic_DNA"/>
</dbReference>
<gene>
    <name evidence="3" type="ORF">SMD44_p20074</name>
</gene>
<proteinExistence type="predicted"/>
<reference evidence="3 4" key="1">
    <citation type="submission" date="2017-10" db="EMBL/GenBank/DDBJ databases">
        <title>Streptomyces alboflavus Genome sequencing and assembly.</title>
        <authorList>
            <person name="Wang Y."/>
            <person name="Du B."/>
            <person name="Ding Y."/>
            <person name="Liu H."/>
            <person name="Hou Q."/>
            <person name="Liu K."/>
            <person name="Wang C."/>
            <person name="Yao L."/>
        </authorList>
    </citation>
    <scope>NUCLEOTIDE SEQUENCE [LARGE SCALE GENOMIC DNA]</scope>
    <source>
        <strain evidence="3 4">MDJK44</strain>
        <plasmid evidence="4">Plasmid pmdjk44.2</plasmid>
    </source>
</reference>
<name>A0A291W4K8_9ACTN</name>
<sequence length="245" mass="26765">MPEGQANPKLATIRAILAKAEATGFAEEAEALTAKAAQLMAKYGIEEAMLNDGRADRDAPTERKITISNPWAMERVRLIHRTARAMNCELIHLGRIGDGPSRQVHVFGYESDIERAELLYASLLLQMEGSLYRQVVPFGESLRAWRRSWLLGYVNRVGDRVQEAERRARGEAGNETSASGRSAALVLADRRALVERSFRTAYPRTRAGGRTTTRGSGYGDGWAAGGRADIGGRRIGRSPSAALAP</sequence>
<dbReference type="InterPro" id="IPR024498">
    <property type="entry name" value="DUF2786"/>
</dbReference>
<evidence type="ECO:0000313" key="4">
    <source>
        <dbReference type="Proteomes" id="UP000195880"/>
    </source>
</evidence>
<feature type="domain" description="DUF2786" evidence="1">
    <location>
        <begin position="10"/>
        <end position="46"/>
    </location>
</feature>